<protein>
    <submittedName>
        <fullName evidence="1">Putative Lipoprotein</fullName>
    </submittedName>
</protein>
<dbReference type="Proteomes" id="UP000244338">
    <property type="component" value="Unassembled WGS sequence"/>
</dbReference>
<name>A0A2R6XXL1_9BACL</name>
<accession>A0A2R6XXL1</accession>
<gene>
    <name evidence="1" type="ORF">BSOLF_0062</name>
</gene>
<evidence type="ECO:0000313" key="2">
    <source>
        <dbReference type="Proteomes" id="UP000244338"/>
    </source>
</evidence>
<organism evidence="1 2">
    <name type="scientific">Candidatus Carbonibacillus altaicus</name>
    <dbReference type="NCBI Taxonomy" id="2163959"/>
    <lineage>
        <taxon>Bacteria</taxon>
        <taxon>Bacillati</taxon>
        <taxon>Bacillota</taxon>
        <taxon>Bacilli</taxon>
        <taxon>Bacillales</taxon>
        <taxon>Candidatus Carbonibacillus</taxon>
    </lineage>
</organism>
<keyword evidence="1" id="KW-0449">Lipoprotein</keyword>
<sequence>MEVEEHYINVQKRIGDEAYYEDINVITDREQVQKVKQIINKIEWKIGVKLKMDRPADYRFTFQYTNPEVKEHERLYEIWLNPYKDRLQLIIDSESKYAIADKINSAELFEILTGEKLSDQ</sequence>
<evidence type="ECO:0000313" key="1">
    <source>
        <dbReference type="EMBL" id="PTQ55160.1"/>
    </source>
</evidence>
<dbReference type="EMBL" id="PEBX01000177">
    <property type="protein sequence ID" value="PTQ55160.1"/>
    <property type="molecule type" value="Genomic_DNA"/>
</dbReference>
<reference evidence="2" key="1">
    <citation type="journal article" date="2018" name="Sci. Rep.">
        <title>Lignite coal burning seam in the remote Altai Mountains harbors a hydrogen-driven thermophilic microbial community.</title>
        <authorList>
            <person name="Kadnikov V.V."/>
            <person name="Mardanov A.V."/>
            <person name="Ivasenko D.A."/>
            <person name="Antsiferov D.V."/>
            <person name="Beletsky A.V."/>
            <person name="Karnachuk O.V."/>
            <person name="Ravin N.V."/>
        </authorList>
    </citation>
    <scope>NUCLEOTIDE SEQUENCE [LARGE SCALE GENOMIC DNA]</scope>
</reference>
<proteinExistence type="predicted"/>
<dbReference type="AlphaFoldDB" id="A0A2R6XXL1"/>
<comment type="caution">
    <text evidence="1">The sequence shown here is derived from an EMBL/GenBank/DDBJ whole genome shotgun (WGS) entry which is preliminary data.</text>
</comment>